<dbReference type="SMART" id="SM00255">
    <property type="entry name" value="TIR"/>
    <property type="match status" value="1"/>
</dbReference>
<evidence type="ECO:0000256" key="1">
    <source>
        <dbReference type="ARBA" id="ARBA00004479"/>
    </source>
</evidence>
<keyword evidence="5 14" id="KW-0812">Transmembrane</keyword>
<dbReference type="PROSITE" id="PS51450">
    <property type="entry name" value="LRR"/>
    <property type="match status" value="5"/>
</dbReference>
<keyword evidence="7" id="KW-0677">Repeat</keyword>
<dbReference type="Pfam" id="PF01582">
    <property type="entry name" value="TIR"/>
    <property type="match status" value="1"/>
</dbReference>
<keyword evidence="9 14" id="KW-1133">Transmembrane helix</keyword>
<feature type="transmembrane region" description="Helical" evidence="14">
    <location>
        <begin position="705"/>
        <end position="728"/>
    </location>
</feature>
<keyword evidence="4" id="KW-0433">Leucine-rich repeat</keyword>
<dbReference type="PANTHER" id="PTHR24365">
    <property type="entry name" value="TOLL-LIKE RECEPTOR"/>
    <property type="match status" value="1"/>
</dbReference>
<evidence type="ECO:0000256" key="14">
    <source>
        <dbReference type="SAM" id="Phobius"/>
    </source>
</evidence>
<dbReference type="GO" id="GO:0045087">
    <property type="term" value="P:innate immune response"/>
    <property type="evidence" value="ECO:0007669"/>
    <property type="project" value="UniProtKB-KW"/>
</dbReference>
<dbReference type="GO" id="GO:0002224">
    <property type="term" value="P:toll-like receptor signaling pathway"/>
    <property type="evidence" value="ECO:0007669"/>
    <property type="project" value="TreeGrafter"/>
</dbReference>
<accession>A0A8C9RAD3</accession>
<dbReference type="SMART" id="SM00369">
    <property type="entry name" value="LRR_TYP"/>
    <property type="match status" value="10"/>
</dbReference>
<evidence type="ECO:0000256" key="8">
    <source>
        <dbReference type="ARBA" id="ARBA00022859"/>
    </source>
</evidence>
<keyword evidence="10 14" id="KW-0472">Membrane</keyword>
<dbReference type="SMART" id="SM00082">
    <property type="entry name" value="LRRCT"/>
    <property type="match status" value="1"/>
</dbReference>
<comment type="subcellular location">
    <subcellularLocation>
        <location evidence="1">Membrane</location>
        <topology evidence="1">Single-pass type I membrane protein</topology>
    </subcellularLocation>
</comment>
<evidence type="ECO:0000256" key="2">
    <source>
        <dbReference type="ARBA" id="ARBA00009634"/>
    </source>
</evidence>
<gene>
    <name evidence="16" type="primary">TLR5</name>
</gene>
<keyword evidence="13" id="KW-0395">Inflammatory response</keyword>
<evidence type="ECO:0000256" key="6">
    <source>
        <dbReference type="ARBA" id="ARBA00022729"/>
    </source>
</evidence>
<evidence type="ECO:0000256" key="10">
    <source>
        <dbReference type="ARBA" id="ARBA00023136"/>
    </source>
</evidence>
<evidence type="ECO:0000256" key="11">
    <source>
        <dbReference type="ARBA" id="ARBA00023170"/>
    </source>
</evidence>
<dbReference type="OrthoDB" id="6160824at2759"/>
<evidence type="ECO:0000256" key="5">
    <source>
        <dbReference type="ARBA" id="ARBA00022692"/>
    </source>
</evidence>
<dbReference type="GO" id="GO:0038023">
    <property type="term" value="F:signaling receptor activity"/>
    <property type="evidence" value="ECO:0007669"/>
    <property type="project" value="TreeGrafter"/>
</dbReference>
<evidence type="ECO:0000256" key="9">
    <source>
        <dbReference type="ARBA" id="ARBA00022989"/>
    </source>
</evidence>
<dbReference type="GO" id="GO:0005886">
    <property type="term" value="C:plasma membrane"/>
    <property type="evidence" value="ECO:0007669"/>
    <property type="project" value="TreeGrafter"/>
</dbReference>
<dbReference type="Pfam" id="PF00560">
    <property type="entry name" value="LRR_1"/>
    <property type="match status" value="1"/>
</dbReference>
<dbReference type="InterPro" id="IPR035897">
    <property type="entry name" value="Toll_tir_struct_dom_sf"/>
</dbReference>
<dbReference type="PANTHER" id="PTHR24365:SF525">
    <property type="entry name" value="TOLL-LIKE RECEPTOR 5"/>
    <property type="match status" value="1"/>
</dbReference>
<dbReference type="SMART" id="SM00365">
    <property type="entry name" value="LRR_SD22"/>
    <property type="match status" value="6"/>
</dbReference>
<dbReference type="FunFam" id="3.80.10.10:FF:000306">
    <property type="entry name" value="Toll-like receptor 5"/>
    <property type="match status" value="1"/>
</dbReference>
<dbReference type="GO" id="GO:0006954">
    <property type="term" value="P:inflammatory response"/>
    <property type="evidence" value="ECO:0007669"/>
    <property type="project" value="UniProtKB-KW"/>
</dbReference>
<dbReference type="GeneTree" id="ENSGT00940000162464"/>
<feature type="domain" description="TIR" evidence="15">
    <location>
        <begin position="757"/>
        <end position="902"/>
    </location>
</feature>
<dbReference type="SMART" id="SM00364">
    <property type="entry name" value="LRR_BAC"/>
    <property type="match status" value="3"/>
</dbReference>
<dbReference type="Gene3D" id="3.40.50.10140">
    <property type="entry name" value="Toll/interleukin-1 receptor homology (TIR) domain"/>
    <property type="match status" value="1"/>
</dbReference>
<comment type="similarity">
    <text evidence="2">Belongs to the Toll-like receptor family.</text>
</comment>
<dbReference type="KEGG" id="sfm:108929385"/>
<evidence type="ECO:0000256" key="4">
    <source>
        <dbReference type="ARBA" id="ARBA00022614"/>
    </source>
</evidence>
<dbReference type="InterPro" id="IPR000483">
    <property type="entry name" value="Cys-rich_flank_reg_C"/>
</dbReference>
<evidence type="ECO:0000256" key="12">
    <source>
        <dbReference type="ARBA" id="ARBA00023180"/>
    </source>
</evidence>
<dbReference type="AlphaFoldDB" id="A0A8C9RAD3"/>
<dbReference type="InterPro" id="IPR001611">
    <property type="entry name" value="Leu-rich_rpt"/>
</dbReference>
<keyword evidence="8" id="KW-0391">Immunity</keyword>
<reference evidence="16" key="2">
    <citation type="submission" date="2025-08" db="UniProtKB">
        <authorList>
            <consortium name="Ensembl"/>
        </authorList>
    </citation>
    <scope>IDENTIFICATION</scope>
</reference>
<evidence type="ECO:0000256" key="7">
    <source>
        <dbReference type="ARBA" id="ARBA00022737"/>
    </source>
</evidence>
<dbReference type="FunFam" id="3.40.50.10140:FF:000001">
    <property type="entry name" value="Toll-like receptor 2"/>
    <property type="match status" value="1"/>
</dbReference>
<organism evidence="16 17">
    <name type="scientific">Scleropages formosus</name>
    <name type="common">Asian bonytongue</name>
    <name type="synonym">Osteoglossum formosum</name>
    <dbReference type="NCBI Taxonomy" id="113540"/>
    <lineage>
        <taxon>Eukaryota</taxon>
        <taxon>Metazoa</taxon>
        <taxon>Chordata</taxon>
        <taxon>Craniata</taxon>
        <taxon>Vertebrata</taxon>
        <taxon>Euteleostomi</taxon>
        <taxon>Actinopterygii</taxon>
        <taxon>Neopterygii</taxon>
        <taxon>Teleostei</taxon>
        <taxon>Osteoglossocephala</taxon>
        <taxon>Osteoglossomorpha</taxon>
        <taxon>Osteoglossiformes</taxon>
        <taxon>Osteoglossidae</taxon>
        <taxon>Scleropages</taxon>
    </lineage>
</organism>
<dbReference type="PROSITE" id="PS50104">
    <property type="entry name" value="TIR"/>
    <property type="match status" value="1"/>
</dbReference>
<keyword evidence="11" id="KW-0675">Receptor</keyword>
<keyword evidence="17" id="KW-1185">Reference proteome</keyword>
<proteinExistence type="inferred from homology"/>
<evidence type="ECO:0000256" key="13">
    <source>
        <dbReference type="ARBA" id="ARBA00023198"/>
    </source>
</evidence>
<reference evidence="16 17" key="1">
    <citation type="submission" date="2019-04" db="EMBL/GenBank/DDBJ databases">
        <authorList>
            <consortium name="Wellcome Sanger Institute Data Sharing"/>
        </authorList>
    </citation>
    <scope>NUCLEOTIDE SEQUENCE [LARGE SCALE GENOMIC DNA]</scope>
</reference>
<dbReference type="InterPro" id="IPR032675">
    <property type="entry name" value="LRR_dom_sf"/>
</dbReference>
<evidence type="ECO:0000256" key="3">
    <source>
        <dbReference type="ARBA" id="ARBA00022588"/>
    </source>
</evidence>
<dbReference type="SUPFAM" id="SSF52200">
    <property type="entry name" value="Toll/Interleukin receptor TIR domain"/>
    <property type="match status" value="1"/>
</dbReference>
<dbReference type="Proteomes" id="UP000694397">
    <property type="component" value="Chromosome 1"/>
</dbReference>
<dbReference type="InterPro" id="IPR003591">
    <property type="entry name" value="Leu-rich_rpt_typical-subtyp"/>
</dbReference>
<dbReference type="Pfam" id="PF13855">
    <property type="entry name" value="LRR_8"/>
    <property type="match status" value="3"/>
</dbReference>
<dbReference type="SUPFAM" id="SSF52058">
    <property type="entry name" value="L domain-like"/>
    <property type="match status" value="2"/>
</dbReference>
<name>A0A8C9RAD3_SCLFO</name>
<keyword evidence="12" id="KW-0325">Glycoprotein</keyword>
<reference evidence="16" key="3">
    <citation type="submission" date="2025-09" db="UniProtKB">
        <authorList>
            <consortium name="Ensembl"/>
        </authorList>
    </citation>
    <scope>IDENTIFICATION</scope>
</reference>
<evidence type="ECO:0000313" key="16">
    <source>
        <dbReference type="Ensembl" id="ENSSFOP00015011866.1"/>
    </source>
</evidence>
<dbReference type="InterPro" id="IPR000157">
    <property type="entry name" value="TIR_dom"/>
</dbReference>
<keyword evidence="3" id="KW-0399">Innate immunity</keyword>
<keyword evidence="6" id="KW-0732">Signal</keyword>
<protein>
    <submittedName>
        <fullName evidence="16">Toll like receptor 5</fullName>
    </submittedName>
</protein>
<sequence length="924" mass="105838">MRLCTSDLYVQRTKETGNSARRVARSSARVGGAGSPRTLAPIMREVRVVEESRRNTVKIYIVLFLGSCLLGEKAALACRINERRAMCTWNSLKEVPVLPSDIILLDLSINNIGEVNEASFVGLEQLQILDLGSQRTEKLTIKEGTFRRLSNLTYLHLGDNHLLILEQDAFVGLSRLQNLVLLNNGLDRLILEEEYLKPLVSLETLDLSFNKIETIRPGLFFQNMTKLKVVRLKLNKVGSMCEQDLLGFQGKDFNFLEFSSLQLNDMEMHNFNWQKCGNPFRNISVRVLDLSGNGLYDDKARLFFKAIEGTNISHLILSSNTMGKGFGFSNLKDPTREIFSGLKNSSVKTLDLSRNYIFSLEFSVLSALQDAEEIILSDNKINQIQRNAFFGLVSLQKLSLSYNLIGEIYEYTFYNLPNLVELDLSYNHIGVVAYKSFSKMSKLRVLNIFGNSLKQLHTFETIPNLVLLNMSDNKLTSVYGLSVSSRNSSIIDLSHNRLSDLKCVYEILNKMPSVQILALSHNLLVQCIPEYSVPPQNSLIYLDLEHNALQTVWQKGICFDIFDNLSKLLYLFLSHNFLSSLPDGIFKGLTSLQVLDVSYNSLTYLPRNIFPESLEQLNLSHNFLSSPDPHNFQFIRVLDLGMNRFLCNCALKDFLLWMNQTNVIFFTPIDSLTCEYPKSLRGVQIKFYADLCEEEDERLISKLRLTLSIGCSILVMWFLICTITFAHFRGECFIFYKRTMKKVIEGHEKKPSLDTGCKYDAFLCFCSSDSKWVEMALLKRLDSQFSDKNLLRCCFEARDFIPGVDYISSISDAIWSSRKTICIVTEAFLKDGWCLETFRLAQSRMFDEVKDVLIAVVVGSIPHFRLMKHEAIRAFVKKKEYLRWPEDLQDLEWFYAKLTGKILEKKFKNKNATELQNIRTVVTN</sequence>
<evidence type="ECO:0000259" key="15">
    <source>
        <dbReference type="PROSITE" id="PS50104"/>
    </source>
</evidence>
<evidence type="ECO:0000313" key="17">
    <source>
        <dbReference type="Proteomes" id="UP000694397"/>
    </source>
</evidence>
<dbReference type="Ensembl" id="ENSSFOT00015012019.2">
    <property type="protein sequence ID" value="ENSSFOP00015011866.1"/>
    <property type="gene ID" value="ENSSFOG00015007678.2"/>
</dbReference>
<dbReference type="Gene3D" id="3.80.10.10">
    <property type="entry name" value="Ribonuclease Inhibitor"/>
    <property type="match status" value="4"/>
</dbReference>